<evidence type="ECO:0000259" key="1">
    <source>
        <dbReference type="Pfam" id="PF01609"/>
    </source>
</evidence>
<reference evidence="2" key="2">
    <citation type="submission" date="2020-09" db="EMBL/GenBank/DDBJ databases">
        <authorList>
            <person name="Sun Q."/>
            <person name="Zhou Y."/>
        </authorList>
    </citation>
    <scope>NUCLEOTIDE SEQUENCE</scope>
    <source>
        <strain evidence="2">CGMCC 1.15966</strain>
    </source>
</reference>
<dbReference type="GO" id="GO:0003677">
    <property type="term" value="F:DNA binding"/>
    <property type="evidence" value="ECO:0007669"/>
    <property type="project" value="InterPro"/>
</dbReference>
<dbReference type="InterPro" id="IPR047654">
    <property type="entry name" value="IS1634_transpos"/>
</dbReference>
<evidence type="ECO:0000313" key="3">
    <source>
        <dbReference type="Proteomes" id="UP000614460"/>
    </source>
</evidence>
<dbReference type="Pfam" id="PF01609">
    <property type="entry name" value="DDE_Tnp_1"/>
    <property type="match status" value="1"/>
</dbReference>
<accession>A0A8H9FY42</accession>
<dbReference type="Proteomes" id="UP000614460">
    <property type="component" value="Unassembled WGS sequence"/>
</dbReference>
<dbReference type="InterPro" id="IPR002559">
    <property type="entry name" value="Transposase_11"/>
</dbReference>
<protein>
    <submittedName>
        <fullName evidence="2">IS1634 family transposase</fullName>
    </submittedName>
</protein>
<evidence type="ECO:0000313" key="2">
    <source>
        <dbReference type="EMBL" id="GGE18078.1"/>
    </source>
</evidence>
<dbReference type="GO" id="GO:0004803">
    <property type="term" value="F:transposase activity"/>
    <property type="evidence" value="ECO:0007669"/>
    <property type="project" value="InterPro"/>
</dbReference>
<gene>
    <name evidence="2" type="ORF">GCM10011516_14640</name>
</gene>
<reference evidence="2" key="1">
    <citation type="journal article" date="2014" name="Int. J. Syst. Evol. Microbiol.">
        <title>Complete genome sequence of Corynebacterium casei LMG S-19264T (=DSM 44701T), isolated from a smear-ripened cheese.</title>
        <authorList>
            <consortium name="US DOE Joint Genome Institute (JGI-PGF)"/>
            <person name="Walter F."/>
            <person name="Albersmeier A."/>
            <person name="Kalinowski J."/>
            <person name="Ruckert C."/>
        </authorList>
    </citation>
    <scope>NUCLEOTIDE SEQUENCE</scope>
    <source>
        <strain evidence="2">CGMCC 1.15966</strain>
    </source>
</reference>
<dbReference type="PANTHER" id="PTHR34614:SF2">
    <property type="entry name" value="TRANSPOSASE IS4-LIKE DOMAIN-CONTAINING PROTEIN"/>
    <property type="match status" value="1"/>
</dbReference>
<feature type="domain" description="Transposase IS4-like" evidence="1">
    <location>
        <begin position="171"/>
        <end position="442"/>
    </location>
</feature>
<dbReference type="InterPro" id="IPR012337">
    <property type="entry name" value="RNaseH-like_sf"/>
</dbReference>
<sequence length="508" mass="58194">MFVRCKRNKSGSTSVQIIDKSSGRYTVHQTVGSSSDQQEIDRLIKKGKKIIESTGGQTSIPFYRSQELDFVDTFLNSLDTMSLVGPELLLGRIFNDIGFNAINEELFKQLVITRIVYPVSKLKTIDYLMKYKGIGLSVYSIYRYLDKLHQEQIDLVKEISFAHTLGILGGKLSIVFYDVTTLYFESSDEDDLCKRGFSKDGKHQHPQIVLGLLVSENGYPLDYDIFEGNKYEGETMIPILEHFTAKYSFENLIVVADSGLLSKSNIQKLKDGGYQYILGARIKNMGKSITEQILNLNLGDKESAEIKMEGEDKLIVGYKKSRASKDGKNRKRGLEKLEKAIQSGKLGKSNINNRGYNKYLTMSGEVSISINYDKYNDDSKWDGLKGYMTNCALSKEEVIKQYSLLWNIERTFRISKSDLQIRPIFHRLRKRIESHICISFAACKVYKELERLLKEKKAGYSAEQAIEIIKTIYKVRIQTPYSEQIYERLIIKNDHQQAIVDLFDLELN</sequence>
<proteinExistence type="predicted"/>
<dbReference type="AlphaFoldDB" id="A0A8H9FY42"/>
<name>A0A8H9FY42_9SPHI</name>
<dbReference type="EMBL" id="BMKM01000003">
    <property type="protein sequence ID" value="GGE18078.1"/>
    <property type="molecule type" value="Genomic_DNA"/>
</dbReference>
<keyword evidence="3" id="KW-1185">Reference proteome</keyword>
<dbReference type="RefSeq" id="WP_182498379.1">
    <property type="nucleotide sequence ID" value="NZ_BMKM01000003.1"/>
</dbReference>
<dbReference type="SUPFAM" id="SSF53098">
    <property type="entry name" value="Ribonuclease H-like"/>
    <property type="match status" value="1"/>
</dbReference>
<comment type="caution">
    <text evidence="2">The sequence shown here is derived from an EMBL/GenBank/DDBJ whole genome shotgun (WGS) entry which is preliminary data.</text>
</comment>
<dbReference type="GO" id="GO:0006313">
    <property type="term" value="P:DNA transposition"/>
    <property type="evidence" value="ECO:0007669"/>
    <property type="project" value="InterPro"/>
</dbReference>
<dbReference type="NCBIfam" id="NF033559">
    <property type="entry name" value="transpos_IS1634"/>
    <property type="match status" value="1"/>
</dbReference>
<organism evidence="2 3">
    <name type="scientific">Sphingobacterium cellulitidis</name>
    <dbReference type="NCBI Taxonomy" id="1768011"/>
    <lineage>
        <taxon>Bacteria</taxon>
        <taxon>Pseudomonadati</taxon>
        <taxon>Bacteroidota</taxon>
        <taxon>Sphingobacteriia</taxon>
        <taxon>Sphingobacteriales</taxon>
        <taxon>Sphingobacteriaceae</taxon>
        <taxon>Sphingobacterium</taxon>
    </lineage>
</organism>
<dbReference type="PANTHER" id="PTHR34614">
    <property type="match status" value="1"/>
</dbReference>